<proteinExistence type="predicted"/>
<evidence type="ECO:0008006" key="4">
    <source>
        <dbReference type="Google" id="ProtNLM"/>
    </source>
</evidence>
<keyword evidence="3" id="KW-1185">Reference proteome</keyword>
<dbReference type="RefSeq" id="WP_379844525.1">
    <property type="nucleotide sequence ID" value="NZ_JBHSMA010000002.1"/>
</dbReference>
<feature type="region of interest" description="Disordered" evidence="1">
    <location>
        <begin position="123"/>
        <end position="148"/>
    </location>
</feature>
<gene>
    <name evidence="2" type="ORF">ACFPMF_11210</name>
</gene>
<accession>A0ABW0IAG1</accession>
<name>A0ABW0IAG1_9BACT</name>
<protein>
    <recommendedName>
        <fullName evidence="4">XRE family transcriptional regulator</fullName>
    </recommendedName>
</protein>
<evidence type="ECO:0000313" key="3">
    <source>
        <dbReference type="Proteomes" id="UP001596106"/>
    </source>
</evidence>
<sequence>MKRGRKRIEIDWNKVDSMISVMESGQAIAQTLGISDETLYTAVRREKGLNFTDYARKLKAISAFRLKAQQFREAFGYDIWLTEEVTVINPKTGEKVALRKRKQTKRPPSIPMLIYLGKLYLGQSDSKDNRNDGETPGWDIVGDEEDPN</sequence>
<dbReference type="EMBL" id="JBHSMA010000002">
    <property type="protein sequence ID" value="MFC5409879.1"/>
    <property type="molecule type" value="Genomic_DNA"/>
</dbReference>
<evidence type="ECO:0000256" key="1">
    <source>
        <dbReference type="SAM" id="MobiDB-lite"/>
    </source>
</evidence>
<comment type="caution">
    <text evidence="2">The sequence shown here is derived from an EMBL/GenBank/DDBJ whole genome shotgun (WGS) entry which is preliminary data.</text>
</comment>
<reference evidence="3" key="1">
    <citation type="journal article" date="2019" name="Int. J. Syst. Evol. Microbiol.">
        <title>The Global Catalogue of Microorganisms (GCM) 10K type strain sequencing project: providing services to taxonomists for standard genome sequencing and annotation.</title>
        <authorList>
            <consortium name="The Broad Institute Genomics Platform"/>
            <consortium name="The Broad Institute Genome Sequencing Center for Infectious Disease"/>
            <person name="Wu L."/>
            <person name="Ma J."/>
        </authorList>
    </citation>
    <scope>NUCLEOTIDE SEQUENCE [LARGE SCALE GENOMIC DNA]</scope>
    <source>
        <strain evidence="3">CCUG 55250</strain>
    </source>
</reference>
<dbReference type="Proteomes" id="UP001596106">
    <property type="component" value="Unassembled WGS sequence"/>
</dbReference>
<evidence type="ECO:0000313" key="2">
    <source>
        <dbReference type="EMBL" id="MFC5409879.1"/>
    </source>
</evidence>
<organism evidence="2 3">
    <name type="scientific">Larkinella bovis</name>
    <dbReference type="NCBI Taxonomy" id="683041"/>
    <lineage>
        <taxon>Bacteria</taxon>
        <taxon>Pseudomonadati</taxon>
        <taxon>Bacteroidota</taxon>
        <taxon>Cytophagia</taxon>
        <taxon>Cytophagales</taxon>
        <taxon>Spirosomataceae</taxon>
        <taxon>Larkinella</taxon>
    </lineage>
</organism>